<dbReference type="Gene3D" id="3.90.1200.10">
    <property type="match status" value="1"/>
</dbReference>
<dbReference type="Proteomes" id="UP000283255">
    <property type="component" value="Unassembled WGS sequence"/>
</dbReference>
<keyword evidence="2 3" id="KW-0418">Kinase</keyword>
<reference evidence="3 4" key="2">
    <citation type="submission" date="2019-01" db="EMBL/GenBank/DDBJ databases">
        <title>Motilimonas pumilus sp. nov., isolated from the gut of sea cucumber (Apostichopus japonicus).</title>
        <authorList>
            <person name="Wang F.-Q."/>
            <person name="Ren L.-H."/>
            <person name="Lin Y.-W."/>
            <person name="Sun G.-H."/>
            <person name="Du Z.-J."/>
            <person name="Zhao J.-X."/>
            <person name="Liu X.-J."/>
            <person name="Liu L.-J."/>
        </authorList>
    </citation>
    <scope>NUCLEOTIDE SEQUENCE [LARGE SCALE GENOMIC DNA]</scope>
    <source>
        <strain evidence="3 4">PLHSC7-2</strain>
    </source>
</reference>
<comment type="caution">
    <text evidence="3">The sequence shown here is derived from an EMBL/GenBank/DDBJ whole genome shotgun (WGS) entry which is preliminary data.</text>
</comment>
<evidence type="ECO:0000256" key="2">
    <source>
        <dbReference type="PIRNR" id="PIRNR006221"/>
    </source>
</evidence>
<evidence type="ECO:0000313" key="3">
    <source>
        <dbReference type="EMBL" id="RJG42399.1"/>
    </source>
</evidence>
<proteinExistence type="inferred from homology"/>
<dbReference type="RefSeq" id="WP_119911221.1">
    <property type="nucleotide sequence ID" value="NZ_QZCH01000017.1"/>
</dbReference>
<dbReference type="AlphaFoldDB" id="A0A418YD44"/>
<keyword evidence="4" id="KW-1185">Reference proteome</keyword>
<evidence type="ECO:0000313" key="4">
    <source>
        <dbReference type="Proteomes" id="UP000283255"/>
    </source>
</evidence>
<dbReference type="Pfam" id="PF03881">
    <property type="entry name" value="Fructosamin_kin"/>
    <property type="match status" value="1"/>
</dbReference>
<sequence length="287" mass="33631">MWSRVCDIISHAQGETYHISKKFVIRQTDKVRCLCISNGHTPFFIKIAERDHQEQFQAEVDNLKHLQLSQVVNTPEVIAVENSSAMSFIVLQYFAFEPAARLGWQRAAQQLANCHQYGEQSMFGWDQDNFIGATLQPNRWQSNWSSFFSEQRIGWQLELNAEAGTYFPGIDKIIESVRQQLHHHKVTPSLLHGDLWRGNIGFCGQQSYFFDPACYWGDRETDIAMTQLFEPFEACFLQTYQHQYPLPQDFQARQDIYQLYHLLNHNLLFGGCYFEQCQQYIRRILSP</sequence>
<dbReference type="PANTHER" id="PTHR12149">
    <property type="entry name" value="FRUCTOSAMINE 3 KINASE-RELATED PROTEIN"/>
    <property type="match status" value="1"/>
</dbReference>
<keyword evidence="2" id="KW-0808">Transferase</keyword>
<dbReference type="SUPFAM" id="SSF56112">
    <property type="entry name" value="Protein kinase-like (PK-like)"/>
    <property type="match status" value="1"/>
</dbReference>
<protein>
    <submittedName>
        <fullName evidence="3">Fructosamine kinase family protein</fullName>
    </submittedName>
</protein>
<accession>A0A418YD44</accession>
<reference evidence="3 4" key="1">
    <citation type="submission" date="2018-09" db="EMBL/GenBank/DDBJ databases">
        <authorList>
            <person name="Wang F."/>
        </authorList>
    </citation>
    <scope>NUCLEOTIDE SEQUENCE [LARGE SCALE GENOMIC DNA]</scope>
    <source>
        <strain evidence="3 4">PLHSC7-2</strain>
    </source>
</reference>
<dbReference type="OrthoDB" id="5291879at2"/>
<dbReference type="PANTHER" id="PTHR12149:SF8">
    <property type="entry name" value="PROTEIN-RIBULOSAMINE 3-KINASE"/>
    <property type="match status" value="1"/>
</dbReference>
<dbReference type="GO" id="GO:0016301">
    <property type="term" value="F:kinase activity"/>
    <property type="evidence" value="ECO:0007669"/>
    <property type="project" value="UniProtKB-UniRule"/>
</dbReference>
<dbReference type="PIRSF" id="PIRSF006221">
    <property type="entry name" value="Ketosamine-3-kinase"/>
    <property type="match status" value="1"/>
</dbReference>
<dbReference type="InterPro" id="IPR016477">
    <property type="entry name" value="Fructo-/Ketosamine-3-kinase"/>
</dbReference>
<comment type="similarity">
    <text evidence="1 2">Belongs to the fructosamine kinase family.</text>
</comment>
<dbReference type="InterPro" id="IPR011009">
    <property type="entry name" value="Kinase-like_dom_sf"/>
</dbReference>
<dbReference type="Gene3D" id="3.30.200.20">
    <property type="entry name" value="Phosphorylase Kinase, domain 1"/>
    <property type="match status" value="1"/>
</dbReference>
<dbReference type="EMBL" id="QZCH01000017">
    <property type="protein sequence ID" value="RJG42399.1"/>
    <property type="molecule type" value="Genomic_DNA"/>
</dbReference>
<organism evidence="3 4">
    <name type="scientific">Motilimonas pumila</name>
    <dbReference type="NCBI Taxonomy" id="2303987"/>
    <lineage>
        <taxon>Bacteria</taxon>
        <taxon>Pseudomonadati</taxon>
        <taxon>Pseudomonadota</taxon>
        <taxon>Gammaproteobacteria</taxon>
        <taxon>Alteromonadales</taxon>
        <taxon>Alteromonadales genera incertae sedis</taxon>
        <taxon>Motilimonas</taxon>
    </lineage>
</organism>
<name>A0A418YD44_9GAMM</name>
<evidence type="ECO:0000256" key="1">
    <source>
        <dbReference type="ARBA" id="ARBA00009460"/>
    </source>
</evidence>
<gene>
    <name evidence="3" type="ORF">D1Z90_13070</name>
</gene>